<gene>
    <name evidence="2" type="ORF">M8C21_014443</name>
</gene>
<keyword evidence="1" id="KW-0812">Transmembrane</keyword>
<dbReference type="AlphaFoldDB" id="A0AAD5DC03"/>
<keyword evidence="1" id="KW-1133">Transmembrane helix</keyword>
<dbReference type="EMBL" id="JAMZMK010000259">
    <property type="protein sequence ID" value="KAI7756772.1"/>
    <property type="molecule type" value="Genomic_DNA"/>
</dbReference>
<dbReference type="Proteomes" id="UP001206925">
    <property type="component" value="Unassembled WGS sequence"/>
</dbReference>
<keyword evidence="3" id="KW-1185">Reference proteome</keyword>
<keyword evidence="1" id="KW-0472">Membrane</keyword>
<evidence type="ECO:0000313" key="2">
    <source>
        <dbReference type="EMBL" id="KAI7756772.1"/>
    </source>
</evidence>
<dbReference type="InterPro" id="IPR046807">
    <property type="entry name" value="Tra1_central"/>
</dbReference>
<reference evidence="2" key="1">
    <citation type="submission" date="2022-06" db="EMBL/GenBank/DDBJ databases">
        <title>Uncovering the hologenomic basis of an extraordinary plant invasion.</title>
        <authorList>
            <person name="Bieker V.C."/>
            <person name="Martin M.D."/>
            <person name="Gilbert T."/>
            <person name="Hodgins K."/>
            <person name="Battlay P."/>
            <person name="Petersen B."/>
            <person name="Wilson J."/>
        </authorList>
    </citation>
    <scope>NUCLEOTIDE SEQUENCE</scope>
    <source>
        <strain evidence="2">AA19_3_7</strain>
        <tissue evidence="2">Leaf</tissue>
    </source>
</reference>
<feature type="non-terminal residue" evidence="2">
    <location>
        <position position="1"/>
    </location>
</feature>
<proteinExistence type="predicted"/>
<comment type="caution">
    <text evidence="2">The sequence shown here is derived from an EMBL/GenBank/DDBJ whole genome shotgun (WGS) entry which is preliminary data.</text>
</comment>
<dbReference type="Pfam" id="PF20175">
    <property type="entry name" value="Tra1_central"/>
    <property type="match status" value="1"/>
</dbReference>
<protein>
    <submittedName>
        <fullName evidence="2">Uncharacterized protein</fullName>
    </submittedName>
</protein>
<feature type="transmembrane region" description="Helical" evidence="1">
    <location>
        <begin position="6"/>
        <end position="27"/>
    </location>
</feature>
<evidence type="ECO:0000313" key="3">
    <source>
        <dbReference type="Proteomes" id="UP001206925"/>
    </source>
</evidence>
<accession>A0AAD5DC03</accession>
<name>A0AAD5DC03_AMBAR</name>
<sequence>FSSFHAFYVLLLCINIFLQLSRIIYLFSSNMHDASLSLSIHTTCARLMLNLVEPIFEKGVDLPSMDEARILLGRILDAFVGKFSTFKRSIPQLLEDGEEGKDRSTLKAKLELPVQAVLNIQVPVEHSKEVSDCKHLIKTLVMDCKRVRCKMRTLHP</sequence>
<evidence type="ECO:0000256" key="1">
    <source>
        <dbReference type="SAM" id="Phobius"/>
    </source>
</evidence>
<organism evidence="2 3">
    <name type="scientific">Ambrosia artemisiifolia</name>
    <name type="common">Common ragweed</name>
    <dbReference type="NCBI Taxonomy" id="4212"/>
    <lineage>
        <taxon>Eukaryota</taxon>
        <taxon>Viridiplantae</taxon>
        <taxon>Streptophyta</taxon>
        <taxon>Embryophyta</taxon>
        <taxon>Tracheophyta</taxon>
        <taxon>Spermatophyta</taxon>
        <taxon>Magnoliopsida</taxon>
        <taxon>eudicotyledons</taxon>
        <taxon>Gunneridae</taxon>
        <taxon>Pentapetalae</taxon>
        <taxon>asterids</taxon>
        <taxon>campanulids</taxon>
        <taxon>Asterales</taxon>
        <taxon>Asteraceae</taxon>
        <taxon>Asteroideae</taxon>
        <taxon>Heliantheae alliance</taxon>
        <taxon>Heliantheae</taxon>
        <taxon>Ambrosia</taxon>
    </lineage>
</organism>